<evidence type="ECO:0000256" key="2">
    <source>
        <dbReference type="ARBA" id="ARBA00022692"/>
    </source>
</evidence>
<evidence type="ECO:0000313" key="11">
    <source>
        <dbReference type="EMBL" id="GAU92290.1"/>
    </source>
</evidence>
<keyword evidence="2 9" id="KW-0812">Transmembrane</keyword>
<dbReference type="GO" id="GO:0016020">
    <property type="term" value="C:membrane"/>
    <property type="evidence" value="ECO:0007669"/>
    <property type="project" value="UniProtKB-SubCell"/>
</dbReference>
<dbReference type="InterPro" id="IPR017452">
    <property type="entry name" value="GPCR_Rhodpsn_7TM"/>
</dbReference>
<dbReference type="Pfam" id="PF00001">
    <property type="entry name" value="7tm_1"/>
    <property type="match status" value="1"/>
</dbReference>
<feature type="transmembrane region" description="Helical" evidence="9">
    <location>
        <begin position="62"/>
        <end position="82"/>
    </location>
</feature>
<evidence type="ECO:0000259" key="10">
    <source>
        <dbReference type="PROSITE" id="PS50262"/>
    </source>
</evidence>
<keyword evidence="3 9" id="KW-1133">Transmembrane helix</keyword>
<protein>
    <recommendedName>
        <fullName evidence="10">G-protein coupled receptors family 1 profile domain-containing protein</fullName>
    </recommendedName>
</protein>
<proteinExistence type="predicted"/>
<evidence type="ECO:0000256" key="8">
    <source>
        <dbReference type="SAM" id="MobiDB-lite"/>
    </source>
</evidence>
<dbReference type="SUPFAM" id="SSF81321">
    <property type="entry name" value="Family A G protein-coupled receptor-like"/>
    <property type="match status" value="1"/>
</dbReference>
<feature type="transmembrane region" description="Helical" evidence="9">
    <location>
        <begin position="25"/>
        <end position="50"/>
    </location>
</feature>
<dbReference type="GO" id="GO:0004930">
    <property type="term" value="F:G protein-coupled receptor activity"/>
    <property type="evidence" value="ECO:0007669"/>
    <property type="project" value="UniProtKB-KW"/>
</dbReference>
<organism evidence="11 12">
    <name type="scientific">Ramazzottius varieornatus</name>
    <name type="common">Water bear</name>
    <name type="synonym">Tardigrade</name>
    <dbReference type="NCBI Taxonomy" id="947166"/>
    <lineage>
        <taxon>Eukaryota</taxon>
        <taxon>Metazoa</taxon>
        <taxon>Ecdysozoa</taxon>
        <taxon>Tardigrada</taxon>
        <taxon>Eutardigrada</taxon>
        <taxon>Parachela</taxon>
        <taxon>Hypsibioidea</taxon>
        <taxon>Ramazzottiidae</taxon>
        <taxon>Ramazzottius</taxon>
    </lineage>
</organism>
<evidence type="ECO:0000256" key="5">
    <source>
        <dbReference type="ARBA" id="ARBA00023136"/>
    </source>
</evidence>
<dbReference type="PROSITE" id="PS50262">
    <property type="entry name" value="G_PROTEIN_RECEP_F1_2"/>
    <property type="match status" value="1"/>
</dbReference>
<reference evidence="11 12" key="1">
    <citation type="journal article" date="2016" name="Nat. Commun.">
        <title>Extremotolerant tardigrade genome and improved radiotolerance of human cultured cells by tardigrade-unique protein.</title>
        <authorList>
            <person name="Hashimoto T."/>
            <person name="Horikawa D.D."/>
            <person name="Saito Y."/>
            <person name="Kuwahara H."/>
            <person name="Kozuka-Hata H."/>
            <person name="Shin-I T."/>
            <person name="Minakuchi Y."/>
            <person name="Ohishi K."/>
            <person name="Motoyama A."/>
            <person name="Aizu T."/>
            <person name="Enomoto A."/>
            <person name="Kondo K."/>
            <person name="Tanaka S."/>
            <person name="Hara Y."/>
            <person name="Koshikawa S."/>
            <person name="Sagara H."/>
            <person name="Miura T."/>
            <person name="Yokobori S."/>
            <person name="Miyagawa K."/>
            <person name="Suzuki Y."/>
            <person name="Kubo T."/>
            <person name="Oyama M."/>
            <person name="Kohara Y."/>
            <person name="Fujiyama A."/>
            <person name="Arakawa K."/>
            <person name="Katayama T."/>
            <person name="Toyoda A."/>
            <person name="Kunieda T."/>
        </authorList>
    </citation>
    <scope>NUCLEOTIDE SEQUENCE [LARGE SCALE GENOMIC DNA]</scope>
    <source>
        <strain evidence="11 12">YOKOZUNA-1</strain>
    </source>
</reference>
<dbReference type="PANTHER" id="PTHR24243:SF208">
    <property type="entry name" value="PYROKININ-1 RECEPTOR"/>
    <property type="match status" value="1"/>
</dbReference>
<evidence type="ECO:0000256" key="4">
    <source>
        <dbReference type="ARBA" id="ARBA00023040"/>
    </source>
</evidence>
<keyword evidence="12" id="KW-1185">Reference proteome</keyword>
<dbReference type="OrthoDB" id="10044919at2759"/>
<dbReference type="InterPro" id="IPR000276">
    <property type="entry name" value="GPCR_Rhodpsn"/>
</dbReference>
<evidence type="ECO:0000256" key="9">
    <source>
        <dbReference type="SAM" id="Phobius"/>
    </source>
</evidence>
<gene>
    <name evidence="11" type="primary">RvY_04390-1</name>
    <name evidence="11" type="synonym">RvY_04390.1</name>
    <name evidence="11" type="ORF">RvY_04390</name>
</gene>
<evidence type="ECO:0000256" key="3">
    <source>
        <dbReference type="ARBA" id="ARBA00022989"/>
    </source>
</evidence>
<dbReference type="PANTHER" id="PTHR24243">
    <property type="entry name" value="G-PROTEIN COUPLED RECEPTOR"/>
    <property type="match status" value="1"/>
</dbReference>
<dbReference type="Gene3D" id="1.20.1070.10">
    <property type="entry name" value="Rhodopsin 7-helix transmembrane proteins"/>
    <property type="match status" value="1"/>
</dbReference>
<feature type="compositionally biased region" description="Polar residues" evidence="8">
    <location>
        <begin position="186"/>
        <end position="197"/>
    </location>
</feature>
<evidence type="ECO:0000256" key="1">
    <source>
        <dbReference type="ARBA" id="ARBA00004141"/>
    </source>
</evidence>
<evidence type="ECO:0000256" key="6">
    <source>
        <dbReference type="ARBA" id="ARBA00023170"/>
    </source>
</evidence>
<dbReference type="AlphaFoldDB" id="A0A1D1UUV1"/>
<accession>A0A1D1UUV1</accession>
<dbReference type="CDD" id="cd00637">
    <property type="entry name" value="7tm_classA_rhodopsin-like"/>
    <property type="match status" value="1"/>
</dbReference>
<feature type="domain" description="G-protein coupled receptors family 1 profile" evidence="10">
    <location>
        <begin position="42"/>
        <end position="137"/>
    </location>
</feature>
<keyword evidence="7" id="KW-0807">Transducer</keyword>
<dbReference type="EMBL" id="BDGG01000002">
    <property type="protein sequence ID" value="GAU92290.1"/>
    <property type="molecule type" value="Genomic_DNA"/>
</dbReference>
<keyword evidence="6" id="KW-0675">Receptor</keyword>
<keyword evidence="4" id="KW-0297">G-protein coupled receptor</keyword>
<feature type="region of interest" description="Disordered" evidence="8">
    <location>
        <begin position="159"/>
        <end position="197"/>
    </location>
</feature>
<comment type="subcellular location">
    <subcellularLocation>
        <location evidence="1">Membrane</location>
        <topology evidence="1">Multi-pass membrane protein</topology>
    </subcellularLocation>
</comment>
<sequence length="197" mass="22229">MNSSTTNASFSNVTTWQLSQQNLELYIWAGITLPIIYLAASGNLLTLLVIVRSRWWKSGIQVLILSMTIADLSATLIIAPEQTINMLFEKSYPWSYQPFCRAIGYLQMGVSFLVPLHCCMIAVNRLVSIVLPRSFPMNREFREAYQEVLRRGRCGWKPKVGPSVRPSGRTGEANIEANTTKRRSLRPSTRTSVESNV</sequence>
<dbReference type="Proteomes" id="UP000186922">
    <property type="component" value="Unassembled WGS sequence"/>
</dbReference>
<dbReference type="STRING" id="947166.A0A1D1UUV1"/>
<evidence type="ECO:0000313" key="12">
    <source>
        <dbReference type="Proteomes" id="UP000186922"/>
    </source>
</evidence>
<feature type="transmembrane region" description="Helical" evidence="9">
    <location>
        <begin position="102"/>
        <end position="123"/>
    </location>
</feature>
<name>A0A1D1UUV1_RAMVA</name>
<keyword evidence="5 9" id="KW-0472">Membrane</keyword>
<comment type="caution">
    <text evidence="11">The sequence shown here is derived from an EMBL/GenBank/DDBJ whole genome shotgun (WGS) entry which is preliminary data.</text>
</comment>
<evidence type="ECO:0000256" key="7">
    <source>
        <dbReference type="ARBA" id="ARBA00023224"/>
    </source>
</evidence>